<dbReference type="Proteomes" id="UP000239549">
    <property type="component" value="Unassembled WGS sequence"/>
</dbReference>
<keyword evidence="2" id="KW-1185">Reference proteome</keyword>
<accession>A0A2L2XC07</accession>
<reference evidence="2" key="1">
    <citation type="submission" date="2018-02" db="EMBL/GenBank/DDBJ databases">
        <title>Genome sequence of Desulfocucumis palustris strain NAW-5.</title>
        <authorList>
            <person name="Watanabe M."/>
            <person name="Kojima H."/>
            <person name="Fukui M."/>
        </authorList>
    </citation>
    <scope>NUCLEOTIDE SEQUENCE [LARGE SCALE GENOMIC DNA]</scope>
    <source>
        <strain evidence="2">NAW-5</strain>
    </source>
</reference>
<gene>
    <name evidence="1" type="ORF">DCCM_2865</name>
</gene>
<proteinExistence type="predicted"/>
<sequence length="65" mass="7350">MAPVIATTIRIYIPPTPVFPDSLYPGKFAGECPQLILKPLSEKGKRRFIELIYSLYSFMFLTVGI</sequence>
<comment type="caution">
    <text evidence="1">The sequence shown here is derived from an EMBL/GenBank/DDBJ whole genome shotgun (WGS) entry which is preliminary data.</text>
</comment>
<evidence type="ECO:0000313" key="2">
    <source>
        <dbReference type="Proteomes" id="UP000239549"/>
    </source>
</evidence>
<dbReference type="AlphaFoldDB" id="A0A2L2XC07"/>
<evidence type="ECO:0000313" key="1">
    <source>
        <dbReference type="EMBL" id="GBF33755.1"/>
    </source>
</evidence>
<name>A0A2L2XC07_9FIRM</name>
<dbReference type="EMBL" id="BFAV01000119">
    <property type="protein sequence ID" value="GBF33755.1"/>
    <property type="molecule type" value="Genomic_DNA"/>
</dbReference>
<organism evidence="1 2">
    <name type="scientific">Desulfocucumis palustris</name>
    <dbReference type="NCBI Taxonomy" id="1898651"/>
    <lineage>
        <taxon>Bacteria</taxon>
        <taxon>Bacillati</taxon>
        <taxon>Bacillota</taxon>
        <taxon>Clostridia</taxon>
        <taxon>Eubacteriales</taxon>
        <taxon>Desulfocucumaceae</taxon>
        <taxon>Desulfocucumis</taxon>
    </lineage>
</organism>
<protein>
    <submittedName>
        <fullName evidence="1">Uncharacterized protein</fullName>
    </submittedName>
</protein>